<gene>
    <name evidence="2" type="ORF">GQ607_003540</name>
</gene>
<sequence>MLGSTNHWRVHPPSSQQHENHIYDITSPNPATVHTINVRRMIHTLRRCSLPPIHACHQALSLGVMRPAKTGVSGFHDAPRDPGDTTTPASDHSPACQGGCLRCAATAATTAAAAAAPAPLAYRSPIRRASGCNPRHSWSAVRAHQRWGGKGGGRGQESGERVKEKGVRQRQAGQKHQIPTRS</sequence>
<dbReference type="AlphaFoldDB" id="A0A8H3ZW00"/>
<organism evidence="2 3">
    <name type="scientific">Colletotrichum asianum</name>
    <dbReference type="NCBI Taxonomy" id="702518"/>
    <lineage>
        <taxon>Eukaryota</taxon>
        <taxon>Fungi</taxon>
        <taxon>Dikarya</taxon>
        <taxon>Ascomycota</taxon>
        <taxon>Pezizomycotina</taxon>
        <taxon>Sordariomycetes</taxon>
        <taxon>Hypocreomycetidae</taxon>
        <taxon>Glomerellales</taxon>
        <taxon>Glomerellaceae</taxon>
        <taxon>Colletotrichum</taxon>
        <taxon>Colletotrichum gloeosporioides species complex</taxon>
    </lineage>
</organism>
<feature type="compositionally biased region" description="Basic and acidic residues" evidence="1">
    <location>
        <begin position="157"/>
        <end position="167"/>
    </location>
</feature>
<feature type="region of interest" description="Disordered" evidence="1">
    <location>
        <begin position="131"/>
        <end position="182"/>
    </location>
</feature>
<feature type="region of interest" description="Disordered" evidence="1">
    <location>
        <begin position="71"/>
        <end position="94"/>
    </location>
</feature>
<protein>
    <submittedName>
        <fullName evidence="2">Uncharacterized protein</fullName>
    </submittedName>
</protein>
<dbReference type="Proteomes" id="UP000434172">
    <property type="component" value="Unassembled WGS sequence"/>
</dbReference>
<keyword evidence="3" id="KW-1185">Reference proteome</keyword>
<name>A0A8H3ZW00_9PEZI</name>
<dbReference type="EMBL" id="WOWK01000013">
    <property type="protein sequence ID" value="KAF0329231.1"/>
    <property type="molecule type" value="Genomic_DNA"/>
</dbReference>
<accession>A0A8H3ZW00</accession>
<feature type="compositionally biased region" description="Polar residues" evidence="1">
    <location>
        <begin position="1"/>
        <end position="17"/>
    </location>
</feature>
<reference evidence="2 3" key="1">
    <citation type="submission" date="2019-12" db="EMBL/GenBank/DDBJ databases">
        <title>A genome sequence resource for the geographically widespread anthracnose pathogen Colletotrichum asianum.</title>
        <authorList>
            <person name="Meng Y."/>
        </authorList>
    </citation>
    <scope>NUCLEOTIDE SEQUENCE [LARGE SCALE GENOMIC DNA]</scope>
    <source>
        <strain evidence="2 3">ICMP 18580</strain>
    </source>
</reference>
<evidence type="ECO:0000313" key="2">
    <source>
        <dbReference type="EMBL" id="KAF0329231.1"/>
    </source>
</evidence>
<evidence type="ECO:0000313" key="3">
    <source>
        <dbReference type="Proteomes" id="UP000434172"/>
    </source>
</evidence>
<comment type="caution">
    <text evidence="2">The sequence shown here is derived from an EMBL/GenBank/DDBJ whole genome shotgun (WGS) entry which is preliminary data.</text>
</comment>
<feature type="compositionally biased region" description="Polar residues" evidence="1">
    <location>
        <begin position="171"/>
        <end position="182"/>
    </location>
</feature>
<evidence type="ECO:0000256" key="1">
    <source>
        <dbReference type="SAM" id="MobiDB-lite"/>
    </source>
</evidence>
<proteinExistence type="predicted"/>
<feature type="region of interest" description="Disordered" evidence="1">
    <location>
        <begin position="1"/>
        <end position="20"/>
    </location>
</feature>